<dbReference type="Pfam" id="PF14718">
    <property type="entry name" value="SLT_L"/>
    <property type="match status" value="1"/>
</dbReference>
<organism evidence="6 7">
    <name type="scientific">Sedimenticola thiotaurini</name>
    <dbReference type="NCBI Taxonomy" id="1543721"/>
    <lineage>
        <taxon>Bacteria</taxon>
        <taxon>Pseudomonadati</taxon>
        <taxon>Pseudomonadota</taxon>
        <taxon>Gammaproteobacteria</taxon>
        <taxon>Chromatiales</taxon>
        <taxon>Sedimenticolaceae</taxon>
        <taxon>Sedimenticola</taxon>
    </lineage>
</organism>
<evidence type="ECO:0000259" key="5">
    <source>
        <dbReference type="Pfam" id="PF14718"/>
    </source>
</evidence>
<evidence type="ECO:0000313" key="7">
    <source>
        <dbReference type="Proteomes" id="UP000886251"/>
    </source>
</evidence>
<evidence type="ECO:0000313" key="6">
    <source>
        <dbReference type="EMBL" id="HEB95320.1"/>
    </source>
</evidence>
<dbReference type="InterPro" id="IPR023346">
    <property type="entry name" value="Lysozyme-like_dom_sf"/>
</dbReference>
<dbReference type="InterPro" id="IPR008258">
    <property type="entry name" value="Transglycosylase_SLT_dom_1"/>
</dbReference>
<reference evidence="6" key="1">
    <citation type="journal article" date="2020" name="mSystems">
        <title>Genome- and Community-Level Interaction Insights into Carbon Utilization and Element Cycling Functions of Hydrothermarchaeota in Hydrothermal Sediment.</title>
        <authorList>
            <person name="Zhou Z."/>
            <person name="Liu Y."/>
            <person name="Xu W."/>
            <person name="Pan J."/>
            <person name="Luo Z.H."/>
            <person name="Li M."/>
        </authorList>
    </citation>
    <scope>NUCLEOTIDE SEQUENCE [LARGE SCALE GENOMIC DNA]</scope>
    <source>
        <strain evidence="6">HyVt-443</strain>
    </source>
</reference>
<sequence>MPLLNSMSSCCSSLISLCLGPGSGSGTSIRAGPGSGLLVSLKIRRLSADKRFRSPLIVWGRNRTGCICPCGPVALNILSDQDARAGRPRARRRKRVSTMPPTGVDPVTEPHPMRLRPTTRLLLVLFLILQGAKAGAGEEDQRLQAQRKEFIAAEQALRKGQFSRYAELAEGLRDYPLFPYLQFAELTRTLSRTDSEAAARFLRDNDGTPLADRFRRRWLDELHRRRDWSGYLAFYRPGNGTRRQCLYLQALLQTGSTKQVLALVPDLWLTGRSLPDACDPVLESWRQAGGLTPDLVWARIELAMRARRPKLARYLGRFLPSDEERRWLRHWLELDRRPDRLIRLEPKLREQDHPYRRRILLHAIERLARKDAAAAESAWEQLSRRYPFSADERYRARRSLLLAAMAEEPADLLDRLNRFQPRSDDTALLERRIRAGLKLQAWPEVQAWIERLPQTLAATERWRYWRARALEQQGHRALAAGLYQELAQGRSYYGFLAADRLGLPYNLSHTPLEVAPEQLVRVADRPGIRRARELYRLERLLDARREWRAATGKLSGEELQAASALAREWGWHTQAIFTLARTGYWEDLELRFPLEHREVVDATSRRRRLDDAWVFAVIRQESAFASDARSSAGAVGLMQLMPRTARHVARDLKRRPPRRAELLQPKINIDLGTAYLSQVLERLHDNPVLATSAYNAGPRRVKRWLPEQSQPADLWIETIPFAETRRYTQRVLTYAVIYEQRLGREAGRIASRMPDILPKPVATASRARKPVVTGVPPG</sequence>
<dbReference type="SUPFAM" id="SSF48435">
    <property type="entry name" value="Bacterial muramidases"/>
    <property type="match status" value="1"/>
</dbReference>
<dbReference type="InterPro" id="IPR008939">
    <property type="entry name" value="Lytic_TGlycosylase_superhlx_U"/>
</dbReference>
<gene>
    <name evidence="6" type="ORF">ENI96_02675</name>
</gene>
<evidence type="ECO:0000256" key="2">
    <source>
        <dbReference type="ARBA" id="ARBA00022729"/>
    </source>
</evidence>
<dbReference type="PANTHER" id="PTHR37423:SF5">
    <property type="entry name" value="SOLUBLE LYTIC MUREIN TRANSGLYCOSYLASE"/>
    <property type="match status" value="1"/>
</dbReference>
<feature type="domain" description="Lytic transglycosylase superhelical linker" evidence="5">
    <location>
        <begin position="522"/>
        <end position="588"/>
    </location>
</feature>
<dbReference type="GO" id="GO:0042597">
    <property type="term" value="C:periplasmic space"/>
    <property type="evidence" value="ECO:0007669"/>
    <property type="project" value="InterPro"/>
</dbReference>
<dbReference type="InterPro" id="IPR037061">
    <property type="entry name" value="Lytic_TGlycoase_superhlx_L_sf"/>
</dbReference>
<dbReference type="Gene3D" id="1.10.530.10">
    <property type="match status" value="1"/>
</dbReference>
<feature type="domain" description="Transglycosylase SLT" evidence="4">
    <location>
        <begin position="601"/>
        <end position="710"/>
    </location>
</feature>
<dbReference type="PANTHER" id="PTHR37423">
    <property type="entry name" value="SOLUBLE LYTIC MUREIN TRANSGLYCOSYLASE-RELATED"/>
    <property type="match status" value="1"/>
</dbReference>
<comment type="caution">
    <text evidence="6">The sequence shown here is derived from an EMBL/GenBank/DDBJ whole genome shotgun (WGS) entry which is preliminary data.</text>
</comment>
<evidence type="ECO:0000259" key="4">
    <source>
        <dbReference type="Pfam" id="PF01464"/>
    </source>
</evidence>
<comment type="similarity">
    <text evidence="1">Belongs to the transglycosylase Slt family.</text>
</comment>
<accession>A0A831RJ69</accession>
<dbReference type="Proteomes" id="UP000886251">
    <property type="component" value="Unassembled WGS sequence"/>
</dbReference>
<feature type="compositionally biased region" description="Basic residues" evidence="3">
    <location>
        <begin position="86"/>
        <end position="96"/>
    </location>
</feature>
<evidence type="ECO:0000256" key="1">
    <source>
        <dbReference type="ARBA" id="ARBA00007734"/>
    </source>
</evidence>
<dbReference type="Gene3D" id="1.25.20.10">
    <property type="entry name" value="Bacterial muramidases"/>
    <property type="match status" value="1"/>
</dbReference>
<protein>
    <submittedName>
        <fullName evidence="6">Murein transglycosylase</fullName>
    </submittedName>
</protein>
<dbReference type="EMBL" id="DRKP01000033">
    <property type="protein sequence ID" value="HEB95320.1"/>
    <property type="molecule type" value="Genomic_DNA"/>
</dbReference>
<name>A0A831RJ69_9GAMM</name>
<dbReference type="GO" id="GO:0004553">
    <property type="term" value="F:hydrolase activity, hydrolyzing O-glycosyl compounds"/>
    <property type="evidence" value="ECO:0007669"/>
    <property type="project" value="InterPro"/>
</dbReference>
<dbReference type="CDD" id="cd13401">
    <property type="entry name" value="Slt70-like"/>
    <property type="match status" value="1"/>
</dbReference>
<dbReference type="SUPFAM" id="SSF53955">
    <property type="entry name" value="Lysozyme-like"/>
    <property type="match status" value="1"/>
</dbReference>
<dbReference type="Gene3D" id="1.10.1240.20">
    <property type="entry name" value="Lytic transglycosylase, superhelical linker domain"/>
    <property type="match status" value="1"/>
</dbReference>
<dbReference type="AlphaFoldDB" id="A0A831RJ69"/>
<dbReference type="Pfam" id="PF00760">
    <property type="entry name" value="Cucumo_coat"/>
    <property type="match status" value="1"/>
</dbReference>
<keyword evidence="2" id="KW-0732">Signal</keyword>
<proteinExistence type="inferred from homology"/>
<dbReference type="InterPro" id="IPR012289">
    <property type="entry name" value="Lytic_TGlycosylase_superhlx_L"/>
</dbReference>
<dbReference type="Pfam" id="PF01464">
    <property type="entry name" value="SLT"/>
    <property type="match status" value="1"/>
</dbReference>
<evidence type="ECO:0000256" key="3">
    <source>
        <dbReference type="SAM" id="MobiDB-lite"/>
    </source>
</evidence>
<feature type="region of interest" description="Disordered" evidence="3">
    <location>
        <begin position="84"/>
        <end position="112"/>
    </location>
</feature>